<evidence type="ECO:0000256" key="10">
    <source>
        <dbReference type="ARBA" id="ARBA00022833"/>
    </source>
</evidence>
<keyword evidence="6" id="KW-0812">Transmembrane</keyword>
<keyword evidence="9" id="KW-0833">Ubl conjugation pathway</keyword>
<dbReference type="GO" id="GO:0061630">
    <property type="term" value="F:ubiquitin protein ligase activity"/>
    <property type="evidence" value="ECO:0007669"/>
    <property type="project" value="UniProtKB-EC"/>
</dbReference>
<keyword evidence="4" id="KW-0813">Transport</keyword>
<dbReference type="PANTHER" id="PTHR48178">
    <property type="entry name" value="PEROXISOME BIOGENESIS FACTOR 2"/>
    <property type="match status" value="1"/>
</dbReference>
<dbReference type="EMBL" id="HBHK01012129">
    <property type="protein sequence ID" value="CAD9682329.1"/>
    <property type="molecule type" value="Transcribed_RNA"/>
</dbReference>
<organism evidence="20">
    <name type="scientific">Mucochytrium quahogii</name>
    <dbReference type="NCBI Taxonomy" id="96639"/>
    <lineage>
        <taxon>Eukaryota</taxon>
        <taxon>Sar</taxon>
        <taxon>Stramenopiles</taxon>
        <taxon>Bigyra</taxon>
        <taxon>Labyrinthulomycetes</taxon>
        <taxon>Thraustochytrida</taxon>
        <taxon>Thraustochytriidae</taxon>
        <taxon>Mucochytrium</taxon>
    </lineage>
</organism>
<evidence type="ECO:0000256" key="14">
    <source>
        <dbReference type="ARBA" id="ARBA00023140"/>
    </source>
</evidence>
<evidence type="ECO:0000256" key="17">
    <source>
        <dbReference type="ARBA" id="ARBA00034523"/>
    </source>
</evidence>
<evidence type="ECO:0000256" key="11">
    <source>
        <dbReference type="ARBA" id="ARBA00022927"/>
    </source>
</evidence>
<dbReference type="Pfam" id="PF04757">
    <property type="entry name" value="Pex2_Pex12"/>
    <property type="match status" value="1"/>
</dbReference>
<evidence type="ECO:0000256" key="13">
    <source>
        <dbReference type="ARBA" id="ARBA00023136"/>
    </source>
</evidence>
<dbReference type="GO" id="GO:0016558">
    <property type="term" value="P:protein import into peroxisome matrix"/>
    <property type="evidence" value="ECO:0007669"/>
    <property type="project" value="InterPro"/>
</dbReference>
<evidence type="ECO:0000256" key="15">
    <source>
        <dbReference type="ARBA" id="ARBA00032511"/>
    </source>
</evidence>
<sequence>MWSAELEREAESVSLDIRHGERSPLSKIDITRVSQLDAEMLDNELLALLKTQSQDIFKHLPQYQGVVARYQPEINAFLRGMLWFLALRVNKPSPGDELSNLRYRNESLFDASFKKGLMKLPNDAPTRVQRLLHGVATVLVPLGWERLRELSMINHWSALEEDDWRYQICILMGKLEKFWLVATLGNFLAFFYNGRYRSLVDRLLCIRAVYQKAEAHRAASFDFINQQLLYDGFSEMLMCLLPLVDWVKLRRVSMKWYKSALLFYGLHVYPRFTKLYKFFERVYRRYKKKRARHSNSSLENEADEGYSSDSSCALDDDEEYEFVDQVDDQPDTTSSLNPSCSFCHRERACVPFVTNCQHVYCYYCLKVSQLQQGPGDPVCALCDELITSSVRL</sequence>
<evidence type="ECO:0000256" key="18">
    <source>
        <dbReference type="PROSITE-ProRule" id="PRU00175"/>
    </source>
</evidence>
<keyword evidence="11" id="KW-0653">Protein transport</keyword>
<dbReference type="InterPro" id="IPR006845">
    <property type="entry name" value="Pex_N"/>
</dbReference>
<evidence type="ECO:0000256" key="3">
    <source>
        <dbReference type="ARBA" id="ARBA00008704"/>
    </source>
</evidence>
<keyword evidence="13" id="KW-0472">Membrane</keyword>
<evidence type="ECO:0000256" key="5">
    <source>
        <dbReference type="ARBA" id="ARBA00022679"/>
    </source>
</evidence>
<dbReference type="EC" id="2.3.2.36" evidence="17"/>
<name>A0A7S2RVX5_9STRA</name>
<dbReference type="PANTHER" id="PTHR48178:SF1">
    <property type="entry name" value="PEROXISOME BIOGENESIS FACTOR 2"/>
    <property type="match status" value="1"/>
</dbReference>
<keyword evidence="8 18" id="KW-0863">Zinc-finger</keyword>
<evidence type="ECO:0000256" key="6">
    <source>
        <dbReference type="ARBA" id="ARBA00022692"/>
    </source>
</evidence>
<dbReference type="InterPro" id="IPR025654">
    <property type="entry name" value="PEX2/10"/>
</dbReference>
<keyword evidence="12" id="KW-1133">Transmembrane helix</keyword>
<keyword evidence="7" id="KW-0479">Metal-binding</keyword>
<accession>A0A7S2RVX5</accession>
<comment type="pathway">
    <text evidence="2">Protein modification; protein ubiquitination.</text>
</comment>
<comment type="similarity">
    <text evidence="3">Belongs to the pex2/pex10/pex12 family.</text>
</comment>
<dbReference type="GO" id="GO:0008270">
    <property type="term" value="F:zinc ion binding"/>
    <property type="evidence" value="ECO:0007669"/>
    <property type="project" value="UniProtKB-KW"/>
</dbReference>
<evidence type="ECO:0000259" key="19">
    <source>
        <dbReference type="PROSITE" id="PS50089"/>
    </source>
</evidence>
<evidence type="ECO:0000256" key="16">
    <source>
        <dbReference type="ARBA" id="ARBA00034438"/>
    </source>
</evidence>
<evidence type="ECO:0000256" key="12">
    <source>
        <dbReference type="ARBA" id="ARBA00022989"/>
    </source>
</evidence>
<evidence type="ECO:0000256" key="4">
    <source>
        <dbReference type="ARBA" id="ARBA00022448"/>
    </source>
</evidence>
<dbReference type="InterPro" id="IPR017907">
    <property type="entry name" value="Znf_RING_CS"/>
</dbReference>
<keyword evidence="5" id="KW-0808">Transferase</keyword>
<keyword evidence="14" id="KW-0576">Peroxisome</keyword>
<dbReference type="SUPFAM" id="SSF57850">
    <property type="entry name" value="RING/U-box"/>
    <property type="match status" value="1"/>
</dbReference>
<dbReference type="PROSITE" id="PS00518">
    <property type="entry name" value="ZF_RING_1"/>
    <property type="match status" value="1"/>
</dbReference>
<evidence type="ECO:0000256" key="7">
    <source>
        <dbReference type="ARBA" id="ARBA00022723"/>
    </source>
</evidence>
<gene>
    <name evidence="20" type="ORF">QSP1433_LOCUS7655</name>
</gene>
<reference evidence="20" key="1">
    <citation type="submission" date="2021-01" db="EMBL/GenBank/DDBJ databases">
        <authorList>
            <person name="Corre E."/>
            <person name="Pelletier E."/>
            <person name="Niang G."/>
            <person name="Scheremetjew M."/>
            <person name="Finn R."/>
            <person name="Kale V."/>
            <person name="Holt S."/>
            <person name="Cochrane G."/>
            <person name="Meng A."/>
            <person name="Brown T."/>
            <person name="Cohen L."/>
        </authorList>
    </citation>
    <scope>NUCLEOTIDE SEQUENCE</scope>
    <source>
        <strain evidence="20">NY070348D</strain>
    </source>
</reference>
<evidence type="ECO:0000256" key="1">
    <source>
        <dbReference type="ARBA" id="ARBA00004585"/>
    </source>
</evidence>
<keyword evidence="10" id="KW-0862">Zinc</keyword>
<dbReference type="GO" id="GO:0005778">
    <property type="term" value="C:peroxisomal membrane"/>
    <property type="evidence" value="ECO:0007669"/>
    <property type="project" value="UniProtKB-SubCell"/>
</dbReference>
<protein>
    <recommendedName>
        <fullName evidence="17">RING-type E3 ubiquitin transferase (cysteine targeting)</fullName>
        <ecNumber evidence="17">2.3.2.36</ecNumber>
    </recommendedName>
    <alternativeName>
        <fullName evidence="15">Peroxin-2</fullName>
    </alternativeName>
</protein>
<comment type="subcellular location">
    <subcellularLocation>
        <location evidence="1">Peroxisome membrane</location>
        <topology evidence="1">Multi-pass membrane protein</topology>
    </subcellularLocation>
</comment>
<evidence type="ECO:0000256" key="9">
    <source>
        <dbReference type="ARBA" id="ARBA00022786"/>
    </source>
</evidence>
<comment type="catalytic activity">
    <reaction evidence="16">
        <text>[E2 ubiquitin-conjugating enzyme]-S-ubiquitinyl-L-cysteine + [acceptor protein]-L-cysteine = [E2 ubiquitin-conjugating enzyme]-L-cysteine + [acceptor protein]-S-ubiquitinyl-L-cysteine.</text>
        <dbReference type="EC" id="2.3.2.36"/>
    </reaction>
</comment>
<feature type="domain" description="RING-type" evidence="19">
    <location>
        <begin position="340"/>
        <end position="383"/>
    </location>
</feature>
<dbReference type="AlphaFoldDB" id="A0A7S2RVX5"/>
<dbReference type="PROSITE" id="PS50089">
    <property type="entry name" value="ZF_RING_2"/>
    <property type="match status" value="1"/>
</dbReference>
<proteinExistence type="inferred from homology"/>
<evidence type="ECO:0000256" key="8">
    <source>
        <dbReference type="ARBA" id="ARBA00022771"/>
    </source>
</evidence>
<dbReference type="InterPro" id="IPR001841">
    <property type="entry name" value="Znf_RING"/>
</dbReference>
<evidence type="ECO:0000256" key="2">
    <source>
        <dbReference type="ARBA" id="ARBA00004906"/>
    </source>
</evidence>
<evidence type="ECO:0000313" key="20">
    <source>
        <dbReference type="EMBL" id="CAD9682329.1"/>
    </source>
</evidence>